<feature type="domain" description="Acyl-CoA dehydrogenase/oxidase N-terminal" evidence="2">
    <location>
        <begin position="37"/>
        <end position="126"/>
    </location>
</feature>
<keyword evidence="1" id="KW-0560">Oxidoreductase</keyword>
<proteinExistence type="predicted"/>
<dbReference type="InterPro" id="IPR013107">
    <property type="entry name" value="Acyl-CoA_DH_C"/>
</dbReference>
<dbReference type="Gene3D" id="2.40.110.10">
    <property type="entry name" value="Butyryl-CoA Dehydrogenase, subunit A, domain 2"/>
    <property type="match status" value="1"/>
</dbReference>
<gene>
    <name evidence="4" type="ORF">ERHA53_23990</name>
</gene>
<dbReference type="Gene3D" id="1.10.540.10">
    <property type="entry name" value="Acyl-CoA dehydrogenase/oxidase, N-terminal domain"/>
    <property type="match status" value="1"/>
</dbReference>
<name>A0ABM7N0Q3_ERWRD</name>
<dbReference type="RefSeq" id="WP_212812699.1">
    <property type="nucleotide sequence ID" value="NZ_AP024329.1"/>
</dbReference>
<protein>
    <submittedName>
        <fullName evidence="4">SfnB family sulfur acquisition oxidoreductase</fullName>
    </submittedName>
</protein>
<dbReference type="InterPro" id="IPR013786">
    <property type="entry name" value="AcylCoA_DH/ox_N"/>
</dbReference>
<dbReference type="NCBIfam" id="TIGR04022">
    <property type="entry name" value="sulfur_SfnB"/>
    <property type="match status" value="1"/>
</dbReference>
<dbReference type="Pfam" id="PF08028">
    <property type="entry name" value="Acyl-CoA_dh_2"/>
    <property type="match status" value="1"/>
</dbReference>
<keyword evidence="5" id="KW-1185">Reference proteome</keyword>
<dbReference type="PANTHER" id="PTHR43884">
    <property type="entry name" value="ACYL-COA DEHYDROGENASE"/>
    <property type="match status" value="1"/>
</dbReference>
<organism evidence="4 5">
    <name type="scientific">Erwinia rhapontici</name>
    <name type="common">Pectobacterium rhapontici</name>
    <dbReference type="NCBI Taxonomy" id="55212"/>
    <lineage>
        <taxon>Bacteria</taxon>
        <taxon>Pseudomonadati</taxon>
        <taxon>Pseudomonadota</taxon>
        <taxon>Gammaproteobacteria</taxon>
        <taxon>Enterobacterales</taxon>
        <taxon>Erwiniaceae</taxon>
        <taxon>Erwinia</taxon>
    </lineage>
</organism>
<dbReference type="InterPro" id="IPR036250">
    <property type="entry name" value="AcylCo_DH-like_C"/>
</dbReference>
<sequence>MSQSASTTGQNKTAAVILSHEQAIQAAQAVADLARIDVVARDRDRIYPLEALALFSRSGLGSISVPRAFGGGGLSYRTLSEVFRIISAVDPSLGQIPQNHFALIQLLLDEGTPAQQHTLFSAVVQGQRLGNGGPEKNTRHTREVTARLVLGPDGLRLTGSKFYSTGALFADIIVTTALNDDGQAVMAFMPRKSAGLEIVDDWSGMGQRTTASGTIHLDAVRVDAALVIPVPASDKPSLRGPVSQLLQAAIDAGIGRGAFDEGCEFIRRHSRPWVDAGVERNADDPHLQADVGRVFIELVAAESLLRQAARTLDNIDPARLDAQTAAQASIAVAEAKVLTTEIALKASEKLLEWGGSRATLSEHGLDRHWRNARTHTLHDPLRWKFHAIGNYYLNGQLPVRHAWI</sequence>
<dbReference type="Proteomes" id="UP000677515">
    <property type="component" value="Chromosome"/>
</dbReference>
<dbReference type="PANTHER" id="PTHR43884:SF12">
    <property type="entry name" value="ISOVALERYL-COA DEHYDROGENASE, MITOCHONDRIAL-RELATED"/>
    <property type="match status" value="1"/>
</dbReference>
<accession>A0ABM7N0Q3</accession>
<feature type="domain" description="Acyl-CoA dehydrogenase C-terminal" evidence="3">
    <location>
        <begin position="246"/>
        <end position="379"/>
    </location>
</feature>
<evidence type="ECO:0000259" key="2">
    <source>
        <dbReference type="Pfam" id="PF02771"/>
    </source>
</evidence>
<dbReference type="InterPro" id="IPR046373">
    <property type="entry name" value="Acyl-CoA_Oxase/DH_mid-dom_sf"/>
</dbReference>
<dbReference type="Pfam" id="PF02771">
    <property type="entry name" value="Acyl-CoA_dh_N"/>
    <property type="match status" value="1"/>
</dbReference>
<dbReference type="InterPro" id="IPR009100">
    <property type="entry name" value="AcylCoA_DH/oxidase_NM_dom_sf"/>
</dbReference>
<dbReference type="InterPro" id="IPR023922">
    <property type="entry name" value="S04_starv_induced_SfnB"/>
</dbReference>
<dbReference type="EMBL" id="AP024329">
    <property type="protein sequence ID" value="BCQ35056.1"/>
    <property type="molecule type" value="Genomic_DNA"/>
</dbReference>
<dbReference type="SUPFAM" id="SSF47203">
    <property type="entry name" value="Acyl-CoA dehydrogenase C-terminal domain-like"/>
    <property type="match status" value="1"/>
</dbReference>
<evidence type="ECO:0000313" key="4">
    <source>
        <dbReference type="EMBL" id="BCQ35056.1"/>
    </source>
</evidence>
<dbReference type="PIRSF" id="PIRSF016578">
    <property type="entry name" value="HsaA"/>
    <property type="match status" value="1"/>
</dbReference>
<dbReference type="Gene3D" id="1.20.140.10">
    <property type="entry name" value="Butyryl-CoA Dehydrogenase, subunit A, domain 3"/>
    <property type="match status" value="1"/>
</dbReference>
<dbReference type="InterPro" id="IPR037069">
    <property type="entry name" value="AcylCoA_DH/ox_N_sf"/>
</dbReference>
<reference evidence="4 5" key="1">
    <citation type="submission" date="2021-01" db="EMBL/GenBank/DDBJ databases">
        <title>Complete genome sequence of Erwinia rhapontici MAFF 311153.</title>
        <authorList>
            <person name="Morohoshi T."/>
            <person name="Someya N."/>
        </authorList>
    </citation>
    <scope>NUCLEOTIDE SEQUENCE [LARGE SCALE GENOMIC DNA]</scope>
    <source>
        <strain evidence="4 5">MAFF 311153</strain>
    </source>
</reference>
<evidence type="ECO:0000259" key="3">
    <source>
        <dbReference type="Pfam" id="PF08028"/>
    </source>
</evidence>
<evidence type="ECO:0000256" key="1">
    <source>
        <dbReference type="ARBA" id="ARBA00023002"/>
    </source>
</evidence>
<dbReference type="SUPFAM" id="SSF56645">
    <property type="entry name" value="Acyl-CoA dehydrogenase NM domain-like"/>
    <property type="match status" value="1"/>
</dbReference>
<evidence type="ECO:0000313" key="5">
    <source>
        <dbReference type="Proteomes" id="UP000677515"/>
    </source>
</evidence>